<evidence type="ECO:0000256" key="1">
    <source>
        <dbReference type="ARBA" id="ARBA00004141"/>
    </source>
</evidence>
<evidence type="ECO:0000256" key="5">
    <source>
        <dbReference type="ARBA" id="ARBA00023136"/>
    </source>
</evidence>
<evidence type="ECO:0000259" key="7">
    <source>
        <dbReference type="Pfam" id="PF00892"/>
    </source>
</evidence>
<dbReference type="PANTHER" id="PTHR32322">
    <property type="entry name" value="INNER MEMBRANE TRANSPORTER"/>
    <property type="match status" value="1"/>
</dbReference>
<dbReference type="SUPFAM" id="SSF103481">
    <property type="entry name" value="Multidrug resistance efflux transporter EmrE"/>
    <property type="match status" value="2"/>
</dbReference>
<name>A0A239LKM1_9BACT</name>
<feature type="transmembrane region" description="Helical" evidence="6">
    <location>
        <begin position="123"/>
        <end position="140"/>
    </location>
</feature>
<feature type="transmembrane region" description="Helical" evidence="6">
    <location>
        <begin position="180"/>
        <end position="199"/>
    </location>
</feature>
<dbReference type="OrthoDB" id="9805239at2"/>
<evidence type="ECO:0000313" key="9">
    <source>
        <dbReference type="Proteomes" id="UP000198432"/>
    </source>
</evidence>
<comment type="similarity">
    <text evidence="2">Belongs to the EamA transporter family.</text>
</comment>
<feature type="transmembrane region" description="Helical" evidence="6">
    <location>
        <begin position="249"/>
        <end position="268"/>
    </location>
</feature>
<sequence>MKRIPVYVWLGVVPLFWGMNFHLARYCVQHLPPGIVGSVRFIIASLLLIPMFLIWERPTWGSLWRHMPAMAAVGVLGVFGYNYLFFKAMQTTSPTNASLLLALNPLVTLLLSMVWLKTKVRPLQWLGVMLGMGGVLLIISKGNPRALADLQVNTGDLLLLLVALSFAFANVVVRRYLHDAASLAVSAVSTVVGTLLLLIVTVSEHDPVASLTVTPYPVWLALVAMTMGGSVLGYIVWNYSVAKVGPDKAALFTNLAPLYTALISVSMGQAVEQLQLLGGAFIISGIVLATVKTPTKGPQSATAAI</sequence>
<evidence type="ECO:0000256" key="4">
    <source>
        <dbReference type="ARBA" id="ARBA00022989"/>
    </source>
</evidence>
<dbReference type="PANTHER" id="PTHR32322:SF2">
    <property type="entry name" value="EAMA DOMAIN-CONTAINING PROTEIN"/>
    <property type="match status" value="1"/>
</dbReference>
<accession>A0A239LKM1</accession>
<feature type="transmembrane region" description="Helical" evidence="6">
    <location>
        <begin position="97"/>
        <end position="116"/>
    </location>
</feature>
<feature type="domain" description="EamA" evidence="7">
    <location>
        <begin position="154"/>
        <end position="290"/>
    </location>
</feature>
<dbReference type="Gene3D" id="1.10.3730.20">
    <property type="match status" value="1"/>
</dbReference>
<feature type="transmembrane region" description="Helical" evidence="6">
    <location>
        <begin position="152"/>
        <end position="173"/>
    </location>
</feature>
<dbReference type="GO" id="GO:0016020">
    <property type="term" value="C:membrane"/>
    <property type="evidence" value="ECO:0007669"/>
    <property type="project" value="UniProtKB-SubCell"/>
</dbReference>
<keyword evidence="9" id="KW-1185">Reference proteome</keyword>
<feature type="domain" description="EamA" evidence="7">
    <location>
        <begin position="7"/>
        <end position="139"/>
    </location>
</feature>
<feature type="transmembrane region" description="Helical" evidence="6">
    <location>
        <begin position="219"/>
        <end position="237"/>
    </location>
</feature>
<evidence type="ECO:0000256" key="6">
    <source>
        <dbReference type="SAM" id="Phobius"/>
    </source>
</evidence>
<proteinExistence type="inferred from homology"/>
<dbReference type="Pfam" id="PF00892">
    <property type="entry name" value="EamA"/>
    <property type="match status" value="2"/>
</dbReference>
<keyword evidence="5 6" id="KW-0472">Membrane</keyword>
<dbReference type="RefSeq" id="WP_089321872.1">
    <property type="nucleotide sequence ID" value="NZ_FZOQ01000043.1"/>
</dbReference>
<dbReference type="EMBL" id="FZOQ01000043">
    <property type="protein sequence ID" value="SNT30442.1"/>
    <property type="molecule type" value="Genomic_DNA"/>
</dbReference>
<gene>
    <name evidence="8" type="ORF">SAMN06296052_14315</name>
</gene>
<dbReference type="InterPro" id="IPR050638">
    <property type="entry name" value="AA-Vitamin_Transporters"/>
</dbReference>
<reference evidence="9" key="1">
    <citation type="submission" date="2017-06" db="EMBL/GenBank/DDBJ databases">
        <authorList>
            <person name="Varghese N."/>
            <person name="Submissions S."/>
        </authorList>
    </citation>
    <scope>NUCLEOTIDE SEQUENCE [LARGE SCALE GENOMIC DNA]</scope>
    <source>
        <strain evidence="9">NKM1</strain>
    </source>
</reference>
<dbReference type="InterPro" id="IPR037185">
    <property type="entry name" value="EmrE-like"/>
</dbReference>
<protein>
    <submittedName>
        <fullName evidence="8">Permease of the drug/metabolite transporter (DMT) superfamily</fullName>
    </submittedName>
</protein>
<feature type="transmembrane region" description="Helical" evidence="6">
    <location>
        <begin position="274"/>
        <end position="291"/>
    </location>
</feature>
<comment type="subcellular location">
    <subcellularLocation>
        <location evidence="1">Membrane</location>
        <topology evidence="1">Multi-pass membrane protein</topology>
    </subcellularLocation>
</comment>
<dbReference type="Proteomes" id="UP000198432">
    <property type="component" value="Unassembled WGS sequence"/>
</dbReference>
<feature type="transmembrane region" description="Helical" evidence="6">
    <location>
        <begin position="35"/>
        <end position="55"/>
    </location>
</feature>
<evidence type="ECO:0000256" key="2">
    <source>
        <dbReference type="ARBA" id="ARBA00007362"/>
    </source>
</evidence>
<dbReference type="InterPro" id="IPR000620">
    <property type="entry name" value="EamA_dom"/>
</dbReference>
<feature type="transmembrane region" description="Helical" evidence="6">
    <location>
        <begin position="7"/>
        <end position="23"/>
    </location>
</feature>
<evidence type="ECO:0000256" key="3">
    <source>
        <dbReference type="ARBA" id="ARBA00022692"/>
    </source>
</evidence>
<feature type="transmembrane region" description="Helical" evidence="6">
    <location>
        <begin position="67"/>
        <end position="85"/>
    </location>
</feature>
<evidence type="ECO:0000313" key="8">
    <source>
        <dbReference type="EMBL" id="SNT30442.1"/>
    </source>
</evidence>
<organism evidence="8 9">
    <name type="scientific">Pontibacter ummariensis</name>
    <dbReference type="NCBI Taxonomy" id="1610492"/>
    <lineage>
        <taxon>Bacteria</taxon>
        <taxon>Pseudomonadati</taxon>
        <taxon>Bacteroidota</taxon>
        <taxon>Cytophagia</taxon>
        <taxon>Cytophagales</taxon>
        <taxon>Hymenobacteraceae</taxon>
        <taxon>Pontibacter</taxon>
    </lineage>
</organism>
<keyword evidence="3 6" id="KW-0812">Transmembrane</keyword>
<dbReference type="AlphaFoldDB" id="A0A239LKM1"/>
<keyword evidence="4 6" id="KW-1133">Transmembrane helix</keyword>